<gene>
    <name evidence="2" type="ORF">PMZ80_000720</name>
</gene>
<protein>
    <submittedName>
        <fullName evidence="2">Uncharacterized protein</fullName>
    </submittedName>
</protein>
<accession>A0ABR0S132</accession>
<name>A0ABR0S132_9EURO</name>
<dbReference type="Proteomes" id="UP001334248">
    <property type="component" value="Unassembled WGS sequence"/>
</dbReference>
<evidence type="ECO:0000256" key="1">
    <source>
        <dbReference type="SAM" id="MobiDB-lite"/>
    </source>
</evidence>
<sequence length="254" mass="27572">MSTPNTTTPSMTTITVVTDNSNQHRIWAVGTAPQAFIADLINRPKVRVSVQYPDGTLDTCSTPTSIGILRAFFPVINNAVGDAGEDNYSTSHIIVPLSCSASAHNFSKLLKYANRIVVDNKGKLEPYGPIYQNPYSEYLGLAEVAQALGVSAILAELTGRFKAILYKGAGGKSEYFRPQIAGLKTIYSMGLPKNHWARIGLETSIALSALDGNLQGEGRSIPQREQGHCQEDQGDSGSSQELRRILREESDIGW</sequence>
<dbReference type="GeneID" id="89994169"/>
<reference evidence="2 3" key="1">
    <citation type="journal article" date="2023" name="Res Sq">
        <title>Genomic and morphological characterization of Knufia obscura isolated from the Mars 2020 spacecraft assembly facility.</title>
        <authorList>
            <person name="Chander A.M."/>
            <person name="Teixeira M.M."/>
            <person name="Singh N.K."/>
            <person name="Williams M.P."/>
            <person name="Parker C.W."/>
            <person name="Leo P."/>
            <person name="Stajich J.E."/>
            <person name="Torok T."/>
            <person name="Tighe S."/>
            <person name="Mason C.E."/>
            <person name="Venkateswaran K."/>
        </authorList>
    </citation>
    <scope>NUCLEOTIDE SEQUENCE [LARGE SCALE GENOMIC DNA]</scope>
    <source>
        <strain evidence="2 3">CCFEE 5817</strain>
    </source>
</reference>
<comment type="caution">
    <text evidence="2">The sequence shown here is derived from an EMBL/GenBank/DDBJ whole genome shotgun (WGS) entry which is preliminary data.</text>
</comment>
<evidence type="ECO:0000313" key="3">
    <source>
        <dbReference type="Proteomes" id="UP001334248"/>
    </source>
</evidence>
<proteinExistence type="predicted"/>
<organism evidence="2 3">
    <name type="scientific">Knufia obscura</name>
    <dbReference type="NCBI Taxonomy" id="1635080"/>
    <lineage>
        <taxon>Eukaryota</taxon>
        <taxon>Fungi</taxon>
        <taxon>Dikarya</taxon>
        <taxon>Ascomycota</taxon>
        <taxon>Pezizomycotina</taxon>
        <taxon>Eurotiomycetes</taxon>
        <taxon>Chaetothyriomycetidae</taxon>
        <taxon>Chaetothyriales</taxon>
        <taxon>Trichomeriaceae</taxon>
        <taxon>Knufia</taxon>
    </lineage>
</organism>
<feature type="compositionally biased region" description="Basic and acidic residues" evidence="1">
    <location>
        <begin position="241"/>
        <end position="254"/>
    </location>
</feature>
<dbReference type="RefSeq" id="XP_064734667.1">
    <property type="nucleotide sequence ID" value="XM_064869170.1"/>
</dbReference>
<feature type="region of interest" description="Disordered" evidence="1">
    <location>
        <begin position="216"/>
        <end position="254"/>
    </location>
</feature>
<keyword evidence="3" id="KW-1185">Reference proteome</keyword>
<dbReference type="EMBL" id="JAVHJV010000001">
    <property type="protein sequence ID" value="KAK5946577.1"/>
    <property type="molecule type" value="Genomic_DNA"/>
</dbReference>
<evidence type="ECO:0000313" key="2">
    <source>
        <dbReference type="EMBL" id="KAK5946577.1"/>
    </source>
</evidence>